<evidence type="ECO:0000256" key="6">
    <source>
        <dbReference type="ARBA" id="ARBA00022741"/>
    </source>
</evidence>
<dbReference type="InterPro" id="IPR001057">
    <property type="entry name" value="Glu/AcGlu_kinase"/>
</dbReference>
<dbReference type="PANTHER" id="PTHR42833">
    <property type="entry name" value="URIDYLATE KINASE"/>
    <property type="match status" value="1"/>
</dbReference>
<feature type="binding site" evidence="11">
    <location>
        <begin position="10"/>
        <end position="11"/>
    </location>
    <ligand>
        <name>ATP</name>
        <dbReference type="ChEBI" id="CHEBI:30616"/>
    </ligand>
</feature>
<evidence type="ECO:0000256" key="2">
    <source>
        <dbReference type="ARBA" id="ARBA00004791"/>
    </source>
</evidence>
<dbReference type="Proteomes" id="UP000679213">
    <property type="component" value="Chromosome I"/>
</dbReference>
<dbReference type="GO" id="GO:0005737">
    <property type="term" value="C:cytoplasm"/>
    <property type="evidence" value="ECO:0007669"/>
    <property type="project" value="UniProtKB-SubCell"/>
</dbReference>
<comment type="similarity">
    <text evidence="3 11">Belongs to the UMP kinase family.</text>
</comment>
<reference evidence="13 14" key="1">
    <citation type="submission" date="2020-04" db="EMBL/GenBank/DDBJ databases">
        <authorList>
            <consortium name="Genoscope - CEA"/>
            <person name="William W."/>
        </authorList>
    </citation>
    <scope>NUCLEOTIDE SEQUENCE [LARGE SCALE GENOMIC DNA]</scope>
    <source>
        <strain evidence="13 14">SG7</strain>
    </source>
</reference>
<keyword evidence="14" id="KW-1185">Reference proteome</keyword>
<dbReference type="Gene3D" id="3.40.1160.10">
    <property type="entry name" value="Acetylglutamate kinase-like"/>
    <property type="match status" value="1"/>
</dbReference>
<dbReference type="KEGG" id="mesg:MLAUSG7_1276"/>
<keyword evidence="5 11" id="KW-0808">Transferase</keyword>
<dbReference type="InterPro" id="IPR001048">
    <property type="entry name" value="Asp/Glu/Uridylate_kinase"/>
</dbReference>
<feature type="binding site" evidence="11">
    <location>
        <begin position="117"/>
        <end position="123"/>
    </location>
    <ligand>
        <name>UMP</name>
        <dbReference type="ChEBI" id="CHEBI:57865"/>
    </ligand>
</feature>
<feature type="binding site" evidence="11">
    <location>
        <position position="52"/>
    </location>
    <ligand>
        <name>ATP</name>
        <dbReference type="ChEBI" id="CHEBI:30616"/>
    </ligand>
</feature>
<dbReference type="InterPro" id="IPR011817">
    <property type="entry name" value="Uridylate_kinase"/>
</dbReference>
<proteinExistence type="inferred from homology"/>
<comment type="catalytic activity">
    <reaction evidence="10 11">
        <text>UMP + ATP = UDP + ADP</text>
        <dbReference type="Rhea" id="RHEA:24400"/>
        <dbReference type="ChEBI" id="CHEBI:30616"/>
        <dbReference type="ChEBI" id="CHEBI:57865"/>
        <dbReference type="ChEBI" id="CHEBI:58223"/>
        <dbReference type="ChEBI" id="CHEBI:456216"/>
        <dbReference type="EC" id="2.7.4.22"/>
    </reaction>
</comment>
<evidence type="ECO:0000259" key="12">
    <source>
        <dbReference type="Pfam" id="PF00696"/>
    </source>
</evidence>
<keyword evidence="4 11" id="KW-0963">Cytoplasm</keyword>
<evidence type="ECO:0000256" key="9">
    <source>
        <dbReference type="ARBA" id="ARBA00022975"/>
    </source>
</evidence>
<feature type="domain" description="Aspartate/glutamate/uridylate kinase" evidence="12">
    <location>
        <begin position="2"/>
        <end position="205"/>
    </location>
</feature>
<protein>
    <recommendedName>
        <fullName evidence="11">Uridylate kinase</fullName>
        <shortName evidence="11">UK</shortName>
        <ecNumber evidence="11">2.7.4.22</ecNumber>
    </recommendedName>
    <alternativeName>
        <fullName evidence="11">Uridine monophosphate kinase</fullName>
        <shortName evidence="11">UMP kinase</shortName>
        <shortName evidence="11">UMPK</shortName>
    </alternativeName>
</protein>
<keyword evidence="8 11" id="KW-0067">ATP-binding</keyword>
<comment type="subcellular location">
    <subcellularLocation>
        <location evidence="1 11">Cytoplasm</location>
    </subcellularLocation>
</comment>
<dbReference type="EMBL" id="LR792632">
    <property type="protein sequence ID" value="CAB3289541.1"/>
    <property type="molecule type" value="Genomic_DNA"/>
</dbReference>
<keyword evidence="9 11" id="KW-0665">Pyrimidine biosynthesis</keyword>
<feature type="binding site" evidence="11">
    <location>
        <position position="69"/>
    </location>
    <ligand>
        <name>UMP</name>
        <dbReference type="ChEBI" id="CHEBI:57865"/>
    </ligand>
</feature>
<comment type="activity regulation">
    <text evidence="11">Inhibited by UTP.</text>
</comment>
<evidence type="ECO:0000256" key="8">
    <source>
        <dbReference type="ARBA" id="ARBA00022840"/>
    </source>
</evidence>
<feature type="binding site" evidence="11">
    <location>
        <position position="47"/>
    </location>
    <ligand>
        <name>UMP</name>
        <dbReference type="ChEBI" id="CHEBI:57865"/>
    </ligand>
</feature>
<evidence type="ECO:0000256" key="5">
    <source>
        <dbReference type="ARBA" id="ARBA00022679"/>
    </source>
</evidence>
<dbReference type="AlphaFoldDB" id="A0A8D6SVB0"/>
<dbReference type="InterPro" id="IPR036393">
    <property type="entry name" value="AceGlu_kinase-like_sf"/>
</dbReference>
<dbReference type="FunFam" id="3.40.1160.10:FF:000030">
    <property type="entry name" value="Uridylate kinase"/>
    <property type="match status" value="1"/>
</dbReference>
<dbReference type="GO" id="GO:0033862">
    <property type="term" value="F:UMP kinase activity"/>
    <property type="evidence" value="ECO:0007669"/>
    <property type="project" value="UniProtKB-EC"/>
</dbReference>
<dbReference type="PIRSF" id="PIRSF005650">
    <property type="entry name" value="Uridylate_kin"/>
    <property type="match status" value="1"/>
</dbReference>
<evidence type="ECO:0000256" key="3">
    <source>
        <dbReference type="ARBA" id="ARBA00007614"/>
    </source>
</evidence>
<dbReference type="Pfam" id="PF00696">
    <property type="entry name" value="AA_kinase"/>
    <property type="match status" value="1"/>
</dbReference>
<evidence type="ECO:0000256" key="11">
    <source>
        <dbReference type="HAMAP-Rule" id="MF_01220"/>
    </source>
</evidence>
<feature type="binding site" evidence="11">
    <location>
        <position position="149"/>
    </location>
    <ligand>
        <name>ATP</name>
        <dbReference type="ChEBI" id="CHEBI:30616"/>
    </ligand>
</feature>
<evidence type="ECO:0000313" key="13">
    <source>
        <dbReference type="EMBL" id="CAB3289541.1"/>
    </source>
</evidence>
<evidence type="ECO:0000313" key="14">
    <source>
        <dbReference type="Proteomes" id="UP000679213"/>
    </source>
</evidence>
<gene>
    <name evidence="11 13" type="primary">pyrH</name>
    <name evidence="13" type="ORF">MLAUSG7_1276</name>
</gene>
<dbReference type="GO" id="GO:0005524">
    <property type="term" value="F:ATP binding"/>
    <property type="evidence" value="ECO:0007669"/>
    <property type="project" value="UniProtKB-KW"/>
</dbReference>
<dbReference type="GO" id="GO:0044210">
    <property type="term" value="P:'de novo' CTP biosynthetic process"/>
    <property type="evidence" value="ECO:0007669"/>
    <property type="project" value="UniProtKB-UniRule"/>
</dbReference>
<feature type="binding site" evidence="11">
    <location>
        <position position="144"/>
    </location>
    <ligand>
        <name>ATP</name>
        <dbReference type="ChEBI" id="CHEBI:30616"/>
    </ligand>
</feature>
<dbReference type="UniPathway" id="UPA00159">
    <property type="reaction ID" value="UER00275"/>
</dbReference>
<dbReference type="CDD" id="cd04253">
    <property type="entry name" value="AAK_UMPK-PyrH-Pf"/>
    <property type="match status" value="1"/>
</dbReference>
<name>A0A8D6SVB0_9EURY</name>
<dbReference type="EC" id="2.7.4.22" evidence="11"/>
<dbReference type="GO" id="GO:0006225">
    <property type="term" value="P:UDP biosynthetic process"/>
    <property type="evidence" value="ECO:0007669"/>
    <property type="project" value="TreeGrafter"/>
</dbReference>
<evidence type="ECO:0000256" key="4">
    <source>
        <dbReference type="ARBA" id="ARBA00022490"/>
    </source>
</evidence>
<comment type="caution">
    <text evidence="11">Lacks conserved residue(s) required for the propagation of feature annotation.</text>
</comment>
<dbReference type="PANTHER" id="PTHR42833:SF4">
    <property type="entry name" value="URIDYLATE KINASE PUMPKIN, CHLOROPLASTIC"/>
    <property type="match status" value="1"/>
</dbReference>
<sequence length="227" mass="24339">MMRIVFDLGGSVIMPKEGANAKKIKEYADVFKKIKDEGHEIAIVVGGGKTAREYISIARELKANNSFCDEIGIMATRMNAMILISALGDYSIKKVPTSFEEAELILSLGKIPVMGGTHPGHTTDAVSASLAEFINADLLVIGTNVDGVYNKDPNKYKDAKKFDKISAKQLVDLALSFSLEAGSSSVIDLLAAKIIERAKLKVVVVKGTPEELLNVSKGIINGTIIEG</sequence>
<feature type="binding site" evidence="11">
    <location>
        <position position="143"/>
    </location>
    <ligand>
        <name>ATP</name>
        <dbReference type="ChEBI" id="CHEBI:30616"/>
    </ligand>
</feature>
<comment type="function">
    <text evidence="11">Catalyzes the reversible phosphorylation of UMP to UDP.</text>
</comment>
<keyword evidence="6 11" id="KW-0547">Nucleotide-binding</keyword>
<dbReference type="PRINTS" id="PR00474">
    <property type="entry name" value="GLU5KINASE"/>
</dbReference>
<dbReference type="NCBIfam" id="TIGR02076">
    <property type="entry name" value="pyrH_arch"/>
    <property type="match status" value="1"/>
</dbReference>
<comment type="subunit">
    <text evidence="11">Homohexamer.</text>
</comment>
<dbReference type="SUPFAM" id="SSF53633">
    <property type="entry name" value="Carbamate kinase-like"/>
    <property type="match status" value="1"/>
</dbReference>
<evidence type="ECO:0000256" key="10">
    <source>
        <dbReference type="ARBA" id="ARBA00047767"/>
    </source>
</evidence>
<feature type="binding site" evidence="11">
    <location>
        <position position="152"/>
    </location>
    <ligand>
        <name>ATP</name>
        <dbReference type="ChEBI" id="CHEBI:30616"/>
    </ligand>
</feature>
<accession>A0A8D6SVB0</accession>
<dbReference type="HAMAP" id="MF_01220_A">
    <property type="entry name" value="PyrH_A"/>
    <property type="match status" value="1"/>
</dbReference>
<organism evidence="13 14">
    <name type="scientific">Methanocaldococcus lauensis</name>
    <dbReference type="NCBI Taxonomy" id="2546128"/>
    <lineage>
        <taxon>Archaea</taxon>
        <taxon>Methanobacteriati</taxon>
        <taxon>Methanobacteriota</taxon>
        <taxon>Methanomada group</taxon>
        <taxon>Methanococci</taxon>
        <taxon>Methanococcales</taxon>
        <taxon>Methanocaldococcaceae</taxon>
        <taxon>Methanocaldococcus</taxon>
    </lineage>
</organism>
<evidence type="ECO:0000256" key="1">
    <source>
        <dbReference type="ARBA" id="ARBA00004496"/>
    </source>
</evidence>
<dbReference type="InterPro" id="IPR011818">
    <property type="entry name" value="Uridylate_kinase_arch/spir"/>
</dbReference>
<feature type="binding site" evidence="11">
    <location>
        <position position="48"/>
    </location>
    <ligand>
        <name>ATP</name>
        <dbReference type="ChEBI" id="CHEBI:30616"/>
    </ligand>
</feature>
<comment type="pathway">
    <text evidence="2 11">Pyrimidine metabolism; CTP biosynthesis via de novo pathway; UDP from UMP (UMPK route): step 1/1.</text>
</comment>
<keyword evidence="7 11" id="KW-0418">Kinase</keyword>
<evidence type="ECO:0000256" key="7">
    <source>
        <dbReference type="ARBA" id="ARBA00022777"/>
    </source>
</evidence>